<dbReference type="Proteomes" id="UP000235786">
    <property type="component" value="Unassembled WGS sequence"/>
</dbReference>
<dbReference type="STRING" id="1149755.A0A2J6RTC7"/>
<reference evidence="2 3" key="1">
    <citation type="submission" date="2016-04" db="EMBL/GenBank/DDBJ databases">
        <title>A degradative enzymes factory behind the ericoid mycorrhizal symbiosis.</title>
        <authorList>
            <consortium name="DOE Joint Genome Institute"/>
            <person name="Martino E."/>
            <person name="Morin E."/>
            <person name="Grelet G."/>
            <person name="Kuo A."/>
            <person name="Kohler A."/>
            <person name="Daghino S."/>
            <person name="Barry K."/>
            <person name="Choi C."/>
            <person name="Cichocki N."/>
            <person name="Clum A."/>
            <person name="Copeland A."/>
            <person name="Hainaut M."/>
            <person name="Haridas S."/>
            <person name="Labutti K."/>
            <person name="Lindquist E."/>
            <person name="Lipzen A."/>
            <person name="Khouja H.-R."/>
            <person name="Murat C."/>
            <person name="Ohm R."/>
            <person name="Olson A."/>
            <person name="Spatafora J."/>
            <person name="Veneault-Fourrey C."/>
            <person name="Henrissat B."/>
            <person name="Grigoriev I."/>
            <person name="Martin F."/>
            <person name="Perotto S."/>
        </authorList>
    </citation>
    <scope>NUCLEOTIDE SEQUENCE [LARGE SCALE GENOMIC DNA]</scope>
    <source>
        <strain evidence="2 3">F</strain>
    </source>
</reference>
<organism evidence="2 3">
    <name type="scientific">Hyaloscypha variabilis (strain UAMH 11265 / GT02V1 / F)</name>
    <name type="common">Meliniomyces variabilis</name>
    <dbReference type="NCBI Taxonomy" id="1149755"/>
    <lineage>
        <taxon>Eukaryota</taxon>
        <taxon>Fungi</taxon>
        <taxon>Dikarya</taxon>
        <taxon>Ascomycota</taxon>
        <taxon>Pezizomycotina</taxon>
        <taxon>Leotiomycetes</taxon>
        <taxon>Helotiales</taxon>
        <taxon>Hyaloscyphaceae</taxon>
        <taxon>Hyaloscypha</taxon>
        <taxon>Hyaloscypha variabilis</taxon>
    </lineage>
</organism>
<dbReference type="InterPro" id="IPR050904">
    <property type="entry name" value="Adhesion/Biosynth-related"/>
</dbReference>
<dbReference type="Gene3D" id="2.30.180.10">
    <property type="entry name" value="FAS1 domain"/>
    <property type="match status" value="2"/>
</dbReference>
<accession>A0A2J6RTC7</accession>
<proteinExistence type="predicted"/>
<dbReference type="OrthoDB" id="7700931at2759"/>
<dbReference type="InterPro" id="IPR000782">
    <property type="entry name" value="FAS1_domain"/>
</dbReference>
<gene>
    <name evidence="2" type="ORF">L207DRAFT_633093</name>
</gene>
<feature type="domain" description="FAS1" evidence="1">
    <location>
        <begin position="46"/>
        <end position="181"/>
    </location>
</feature>
<protein>
    <submittedName>
        <fullName evidence="2">FAS1 domain-containing protein</fullName>
    </submittedName>
</protein>
<dbReference type="PANTHER" id="PTHR10900">
    <property type="entry name" value="PERIOSTIN-RELATED"/>
    <property type="match status" value="1"/>
</dbReference>
<evidence type="ECO:0000259" key="1">
    <source>
        <dbReference type="PROSITE" id="PS50213"/>
    </source>
</evidence>
<dbReference type="AlphaFoldDB" id="A0A2J6RTC7"/>
<dbReference type="SUPFAM" id="SSF82153">
    <property type="entry name" value="FAS1 domain"/>
    <property type="match status" value="2"/>
</dbReference>
<dbReference type="PANTHER" id="PTHR10900:SF125">
    <property type="entry name" value="FAS1 DOMAIN-CONTAINING PROTEIN YLR001C"/>
    <property type="match status" value="1"/>
</dbReference>
<dbReference type="InterPro" id="IPR036378">
    <property type="entry name" value="FAS1_dom_sf"/>
</dbReference>
<name>A0A2J6RTC7_HYAVF</name>
<feature type="domain" description="FAS1" evidence="1">
    <location>
        <begin position="186"/>
        <end position="358"/>
    </location>
</feature>
<evidence type="ECO:0000313" key="2">
    <source>
        <dbReference type="EMBL" id="PMD41771.1"/>
    </source>
</evidence>
<sequence length="390" mass="42800">MADFNAQGWLEWLAPLDHDATVLEQQYSESSLRLLSLFPARRDLEHLTVHAILTQSKHSTRLLKILERFPKLLAALDDPASKHTIWAPTDAAFSELDVKRFSSEELEQALQNLIAPHHMPIEHIINMPNVPVLLSPPGLNGSQRIRLRGSPKGLHVNYNAHIIEGNIIAKDGVVHSIDSVFLPPPSISRIVSLLPPSDFSVLQSALEKSGLGPMIEAGDFNGGTLFVPNNSAFSKLGEEINTFLFSEKGASYLRRLIEYHFLPNQTLFSNAYYKPGDTAALQEAQAAPPASTEPDRRYRLLIGTKTFPLPTQMQGRKMSVDISRHGGIIAMRVNGSIPVTAQDGLANNGVVHIVADVLIPPQEPGSVAVEQEDGVATDLKDFISRFEGIV</sequence>
<dbReference type="Pfam" id="PF02469">
    <property type="entry name" value="Fasciclin"/>
    <property type="match status" value="2"/>
</dbReference>
<dbReference type="PROSITE" id="PS50213">
    <property type="entry name" value="FAS1"/>
    <property type="match status" value="2"/>
</dbReference>
<dbReference type="SMART" id="SM00554">
    <property type="entry name" value="FAS1"/>
    <property type="match status" value="2"/>
</dbReference>
<keyword evidence="3" id="KW-1185">Reference proteome</keyword>
<dbReference type="EMBL" id="KZ613944">
    <property type="protein sequence ID" value="PMD41771.1"/>
    <property type="molecule type" value="Genomic_DNA"/>
</dbReference>
<evidence type="ECO:0000313" key="3">
    <source>
        <dbReference type="Proteomes" id="UP000235786"/>
    </source>
</evidence>